<accession>A0A1G2E0I8</accession>
<dbReference type="NCBIfam" id="TIGR02937">
    <property type="entry name" value="sigma70-ECF"/>
    <property type="match status" value="1"/>
</dbReference>
<dbReference type="AlphaFoldDB" id="A0A1G2E0I8"/>
<keyword evidence="2" id="KW-0805">Transcription regulation</keyword>
<dbReference type="InterPro" id="IPR007627">
    <property type="entry name" value="RNA_pol_sigma70_r2"/>
</dbReference>
<dbReference type="Gene3D" id="1.10.10.10">
    <property type="entry name" value="Winged helix-like DNA-binding domain superfamily/Winged helix DNA-binding domain"/>
    <property type="match status" value="1"/>
</dbReference>
<dbReference type="GO" id="GO:0016987">
    <property type="term" value="F:sigma factor activity"/>
    <property type="evidence" value="ECO:0007669"/>
    <property type="project" value="UniProtKB-KW"/>
</dbReference>
<dbReference type="CDD" id="cd06171">
    <property type="entry name" value="Sigma70_r4"/>
    <property type="match status" value="1"/>
</dbReference>
<feature type="domain" description="RNA polymerase sigma-70 region 2" evidence="5">
    <location>
        <begin position="27"/>
        <end position="91"/>
    </location>
</feature>
<keyword evidence="4" id="KW-0804">Transcription</keyword>
<dbReference type="PANTHER" id="PTHR43133">
    <property type="entry name" value="RNA POLYMERASE ECF-TYPE SIGMA FACTO"/>
    <property type="match status" value="1"/>
</dbReference>
<dbReference type="GO" id="GO:0006352">
    <property type="term" value="P:DNA-templated transcription initiation"/>
    <property type="evidence" value="ECO:0007669"/>
    <property type="project" value="InterPro"/>
</dbReference>
<dbReference type="EMBL" id="MHLU01000056">
    <property type="protein sequence ID" value="OGZ19376.1"/>
    <property type="molecule type" value="Genomic_DNA"/>
</dbReference>
<comment type="similarity">
    <text evidence="1">Belongs to the sigma-70 factor family. ECF subfamily.</text>
</comment>
<evidence type="ECO:0000256" key="3">
    <source>
        <dbReference type="ARBA" id="ARBA00023082"/>
    </source>
</evidence>
<dbReference type="Gene3D" id="1.10.1740.10">
    <property type="match status" value="1"/>
</dbReference>
<comment type="caution">
    <text evidence="7">The sequence shown here is derived from an EMBL/GenBank/DDBJ whole genome shotgun (WGS) entry which is preliminary data.</text>
</comment>
<feature type="domain" description="RNA polymerase sigma factor 70 region 4 type 2" evidence="6">
    <location>
        <begin position="121"/>
        <end position="171"/>
    </location>
</feature>
<proteinExistence type="inferred from homology"/>
<dbReference type="InterPro" id="IPR013249">
    <property type="entry name" value="RNA_pol_sigma70_r4_t2"/>
</dbReference>
<dbReference type="InterPro" id="IPR036388">
    <property type="entry name" value="WH-like_DNA-bd_sf"/>
</dbReference>
<dbReference type="Pfam" id="PF08281">
    <property type="entry name" value="Sigma70_r4_2"/>
    <property type="match status" value="1"/>
</dbReference>
<evidence type="ECO:0000313" key="8">
    <source>
        <dbReference type="Proteomes" id="UP000178106"/>
    </source>
</evidence>
<name>A0A1G2E0I8_9BACT</name>
<dbReference type="SUPFAM" id="SSF88659">
    <property type="entry name" value="Sigma3 and sigma4 domains of RNA polymerase sigma factors"/>
    <property type="match status" value="1"/>
</dbReference>
<evidence type="ECO:0000256" key="4">
    <source>
        <dbReference type="ARBA" id="ARBA00023163"/>
    </source>
</evidence>
<gene>
    <name evidence="7" type="ORF">A2494_01295</name>
</gene>
<sequence>MDENEKLSDEEIVEKVRSTDRDLYAIIIERYQGKLLRYVTHLIKDEHMATDVVQESFIKAYINLNGFDTKKKFSSWIYRIAHNEALNIVKKYPKEVPLLDNVDFASNEDIEKEFEQKETAERVEKCLGEIPILYSEPLTLYYIEEKSYAEISDILRIPMGTVATRVSRAKVLMKHICQKN</sequence>
<evidence type="ECO:0000313" key="7">
    <source>
        <dbReference type="EMBL" id="OGZ19376.1"/>
    </source>
</evidence>
<dbReference type="GO" id="GO:0003677">
    <property type="term" value="F:DNA binding"/>
    <property type="evidence" value="ECO:0007669"/>
    <property type="project" value="InterPro"/>
</dbReference>
<evidence type="ECO:0000256" key="1">
    <source>
        <dbReference type="ARBA" id="ARBA00010641"/>
    </source>
</evidence>
<dbReference type="Proteomes" id="UP000178106">
    <property type="component" value="Unassembled WGS sequence"/>
</dbReference>
<evidence type="ECO:0000259" key="5">
    <source>
        <dbReference type="Pfam" id="PF04542"/>
    </source>
</evidence>
<dbReference type="InterPro" id="IPR039425">
    <property type="entry name" value="RNA_pol_sigma-70-like"/>
</dbReference>
<dbReference type="Pfam" id="PF04542">
    <property type="entry name" value="Sigma70_r2"/>
    <property type="match status" value="1"/>
</dbReference>
<evidence type="ECO:0008006" key="9">
    <source>
        <dbReference type="Google" id="ProtNLM"/>
    </source>
</evidence>
<reference evidence="7 8" key="1">
    <citation type="journal article" date="2016" name="Nat. Commun.">
        <title>Thousands of microbial genomes shed light on interconnected biogeochemical processes in an aquifer system.</title>
        <authorList>
            <person name="Anantharaman K."/>
            <person name="Brown C.T."/>
            <person name="Hug L.A."/>
            <person name="Sharon I."/>
            <person name="Castelle C.J."/>
            <person name="Probst A.J."/>
            <person name="Thomas B.C."/>
            <person name="Singh A."/>
            <person name="Wilkins M.J."/>
            <person name="Karaoz U."/>
            <person name="Brodie E.L."/>
            <person name="Williams K.H."/>
            <person name="Hubbard S.S."/>
            <person name="Banfield J.F."/>
        </authorList>
    </citation>
    <scope>NUCLEOTIDE SEQUENCE [LARGE SCALE GENOMIC DNA]</scope>
</reference>
<dbReference type="InterPro" id="IPR014284">
    <property type="entry name" value="RNA_pol_sigma-70_dom"/>
</dbReference>
<dbReference type="SUPFAM" id="SSF88946">
    <property type="entry name" value="Sigma2 domain of RNA polymerase sigma factors"/>
    <property type="match status" value="1"/>
</dbReference>
<protein>
    <recommendedName>
        <fullName evidence="9">RNA polymerase sigma factor</fullName>
    </recommendedName>
</protein>
<evidence type="ECO:0000259" key="6">
    <source>
        <dbReference type="Pfam" id="PF08281"/>
    </source>
</evidence>
<dbReference type="PANTHER" id="PTHR43133:SF51">
    <property type="entry name" value="RNA POLYMERASE SIGMA FACTOR"/>
    <property type="match status" value="1"/>
</dbReference>
<dbReference type="InterPro" id="IPR013325">
    <property type="entry name" value="RNA_pol_sigma_r2"/>
</dbReference>
<keyword evidence="3" id="KW-0731">Sigma factor</keyword>
<evidence type="ECO:0000256" key="2">
    <source>
        <dbReference type="ARBA" id="ARBA00023015"/>
    </source>
</evidence>
<dbReference type="InterPro" id="IPR013324">
    <property type="entry name" value="RNA_pol_sigma_r3/r4-like"/>
</dbReference>
<organism evidence="7 8">
    <name type="scientific">Candidatus Lloydbacteria bacterium RIFOXYC12_FULL_46_25</name>
    <dbReference type="NCBI Taxonomy" id="1798670"/>
    <lineage>
        <taxon>Bacteria</taxon>
        <taxon>Candidatus Lloydiibacteriota</taxon>
    </lineage>
</organism>